<accession>A0A1M6P196</accession>
<dbReference type="Pfam" id="PF07009">
    <property type="entry name" value="NusG_II"/>
    <property type="match status" value="1"/>
</dbReference>
<feature type="transmembrane region" description="Helical" evidence="1">
    <location>
        <begin position="6"/>
        <end position="23"/>
    </location>
</feature>
<dbReference type="AlphaFoldDB" id="A0A1M6P196"/>
<evidence type="ECO:0000256" key="1">
    <source>
        <dbReference type="SAM" id="Phobius"/>
    </source>
</evidence>
<dbReference type="Gene3D" id="2.60.320.10">
    <property type="entry name" value="N-utilization substance G protein NusG, insert domain"/>
    <property type="match status" value="1"/>
</dbReference>
<evidence type="ECO:0000313" key="2">
    <source>
        <dbReference type="EMBL" id="SHK01688.1"/>
    </source>
</evidence>
<dbReference type="RefSeq" id="WP_072966349.1">
    <property type="nucleotide sequence ID" value="NZ_FRAJ01000007.1"/>
</dbReference>
<proteinExistence type="predicted"/>
<dbReference type="InterPro" id="IPR038690">
    <property type="entry name" value="NusG_2_sf"/>
</dbReference>
<keyword evidence="1" id="KW-1133">Transmembrane helix</keyword>
<protein>
    <submittedName>
        <fullName evidence="2">Uncharacterized protein</fullName>
    </submittedName>
</protein>
<dbReference type="Proteomes" id="UP000184082">
    <property type="component" value="Unassembled WGS sequence"/>
</dbReference>
<dbReference type="CDD" id="cd09911">
    <property type="entry name" value="Lin0431_like"/>
    <property type="match status" value="1"/>
</dbReference>
<keyword evidence="3" id="KW-1185">Reference proteome</keyword>
<organism evidence="2 3">
    <name type="scientific">Caminicella sporogenes DSM 14501</name>
    <dbReference type="NCBI Taxonomy" id="1121266"/>
    <lineage>
        <taxon>Bacteria</taxon>
        <taxon>Bacillati</taxon>
        <taxon>Bacillota</taxon>
        <taxon>Clostridia</taxon>
        <taxon>Peptostreptococcales</taxon>
        <taxon>Caminicellaceae</taxon>
        <taxon>Caminicella</taxon>
    </lineage>
</organism>
<evidence type="ECO:0000313" key="3">
    <source>
        <dbReference type="Proteomes" id="UP000184082"/>
    </source>
</evidence>
<reference evidence="2 3" key="1">
    <citation type="submission" date="2016-11" db="EMBL/GenBank/DDBJ databases">
        <authorList>
            <person name="Jaros S."/>
            <person name="Januszkiewicz K."/>
            <person name="Wedrychowicz H."/>
        </authorList>
    </citation>
    <scope>NUCLEOTIDE SEQUENCE [LARGE SCALE GENOMIC DNA]</scope>
    <source>
        <strain evidence="2 3">DSM 14501</strain>
    </source>
</reference>
<dbReference type="STRING" id="1121266.SAMN02745883_01062"/>
<keyword evidence="1" id="KW-0812">Transmembrane</keyword>
<keyword evidence="1" id="KW-0472">Membrane</keyword>
<dbReference type="SUPFAM" id="SSF82004">
    <property type="entry name" value="N-utilization substance G protein NusG, insert domain"/>
    <property type="match status" value="1"/>
</dbReference>
<name>A0A1M6P196_9FIRM</name>
<sequence length="127" mass="14487">MKRLDVFIIALVIIVSLTSLQIFKTRFNKNFYEKYVEIKVDGKIFKTMPLNNDNQKVFTIKTDLGTNVVKIEKGKVSIIEADCRDKICVKDGPIEKPGEMLVCLPHKLVIEIKGKKALKAEVDEISY</sequence>
<gene>
    <name evidence="2" type="ORF">SAMN02745883_01062</name>
</gene>
<dbReference type="EMBL" id="FRAJ01000007">
    <property type="protein sequence ID" value="SHK01688.1"/>
    <property type="molecule type" value="Genomic_DNA"/>
</dbReference>